<evidence type="ECO:0000313" key="2">
    <source>
        <dbReference type="Proteomes" id="UP000557899"/>
    </source>
</evidence>
<evidence type="ECO:0000313" key="1">
    <source>
        <dbReference type="EMBL" id="NLA55496.1"/>
    </source>
</evidence>
<name>A0A7X6PMC8_9CORY</name>
<dbReference type="Proteomes" id="UP000557899">
    <property type="component" value="Unassembled WGS sequence"/>
</dbReference>
<dbReference type="Pfam" id="PF12079">
    <property type="entry name" value="DUF3558"/>
    <property type="match status" value="1"/>
</dbReference>
<proteinExistence type="predicted"/>
<dbReference type="EMBL" id="JAAZHI010000090">
    <property type="protein sequence ID" value="NLA55496.1"/>
    <property type="molecule type" value="Genomic_DNA"/>
</dbReference>
<comment type="caution">
    <text evidence="1">The sequence shown here is derived from an EMBL/GenBank/DDBJ whole genome shotgun (WGS) entry which is preliminary data.</text>
</comment>
<dbReference type="PROSITE" id="PS51257">
    <property type="entry name" value="PROKAR_LIPOPROTEIN"/>
    <property type="match status" value="1"/>
</dbReference>
<accession>A0A7X6PMC8</accession>
<dbReference type="AlphaFoldDB" id="A0A7X6PMC8"/>
<reference evidence="1 2" key="1">
    <citation type="journal article" date="2020" name="Biotechnol. Biofuels">
        <title>New insights from the biogas microbiome by comprehensive genome-resolved metagenomics of nearly 1600 species originating from multiple anaerobic digesters.</title>
        <authorList>
            <person name="Campanaro S."/>
            <person name="Treu L."/>
            <person name="Rodriguez-R L.M."/>
            <person name="Kovalovszki A."/>
            <person name="Ziels R.M."/>
            <person name="Maus I."/>
            <person name="Zhu X."/>
            <person name="Kougias P.G."/>
            <person name="Basile A."/>
            <person name="Luo G."/>
            <person name="Schluter A."/>
            <person name="Konstantinidis K.T."/>
            <person name="Angelidaki I."/>
        </authorList>
    </citation>
    <scope>NUCLEOTIDE SEQUENCE [LARGE SCALE GENOMIC DNA]</scope>
    <source>
        <strain evidence="1">AS15tlH2ME_198</strain>
    </source>
</reference>
<dbReference type="InterPro" id="IPR024520">
    <property type="entry name" value="DUF3558"/>
</dbReference>
<sequence>MPVRRLLPVALGALLTACSPTTLDDAPPAPTPEPAPVLELGDFDPAGDFAVFDPCTEIPPEVLAGAGLGERVREPSYDGNMSVLCSFASGDVQVSGVFSLVGDRNTRTKIEERGLLLDGSPRTGLQGTYLHAMPGDIGNDCSAAVHTNRGRFVVKYGEILTERSRIELCGIAINTLEKITATLGENSGNLP</sequence>
<protein>
    <submittedName>
        <fullName evidence="1">DUF3558 domain-containing protein</fullName>
    </submittedName>
</protein>
<gene>
    <name evidence="1" type="ORF">GX859_04230</name>
</gene>
<organism evidence="1 2">
    <name type="scientific">Corynebacterium humireducens</name>
    <dbReference type="NCBI Taxonomy" id="1223514"/>
    <lineage>
        <taxon>Bacteria</taxon>
        <taxon>Bacillati</taxon>
        <taxon>Actinomycetota</taxon>
        <taxon>Actinomycetes</taxon>
        <taxon>Mycobacteriales</taxon>
        <taxon>Corynebacteriaceae</taxon>
        <taxon>Corynebacterium</taxon>
    </lineage>
</organism>